<feature type="transmembrane region" description="Helical" evidence="1">
    <location>
        <begin position="53"/>
        <end position="75"/>
    </location>
</feature>
<feature type="transmembrane region" description="Helical" evidence="1">
    <location>
        <begin position="26"/>
        <end position="47"/>
    </location>
</feature>
<evidence type="ECO:0008006" key="4">
    <source>
        <dbReference type="Google" id="ProtNLM"/>
    </source>
</evidence>
<name>A0A511ND99_9FLAO</name>
<dbReference type="RefSeq" id="WP_019973927.1">
    <property type="nucleotide sequence ID" value="NZ_BJXC01000002.1"/>
</dbReference>
<keyword evidence="3" id="KW-1185">Reference proteome</keyword>
<dbReference type="EMBL" id="BJXC01000002">
    <property type="protein sequence ID" value="GEM50785.1"/>
    <property type="molecule type" value="Genomic_DNA"/>
</dbReference>
<evidence type="ECO:0000313" key="2">
    <source>
        <dbReference type="EMBL" id="GEM50785.1"/>
    </source>
</evidence>
<accession>A0A511ND99</accession>
<gene>
    <name evidence="2" type="ORF">EB1_05750</name>
</gene>
<keyword evidence="1" id="KW-1133">Transmembrane helix</keyword>
<keyword evidence="1" id="KW-0812">Transmembrane</keyword>
<proteinExistence type="predicted"/>
<dbReference type="STRING" id="1218108.GCA_000382425_00421"/>
<comment type="caution">
    <text evidence="2">The sequence shown here is derived from an EMBL/GenBank/DDBJ whole genome shotgun (WGS) entry which is preliminary data.</text>
</comment>
<sequence>MTNNKLSELSDDELLEKQKKIHANRILHAVLIGFLIGILVVAVYGAIKNGFRFFTLLPVLLLVPMIKSLAANNAVKKEIKSRNLE</sequence>
<dbReference type="AlphaFoldDB" id="A0A511ND99"/>
<dbReference type="GeneID" id="84651631"/>
<evidence type="ECO:0000313" key="3">
    <source>
        <dbReference type="Proteomes" id="UP000321245"/>
    </source>
</evidence>
<reference evidence="2 3" key="1">
    <citation type="submission" date="2019-07" db="EMBL/GenBank/DDBJ databases">
        <title>Whole genome shotgun sequence of Empedobacter brevis NBRC 14943.</title>
        <authorList>
            <person name="Hosoyama A."/>
            <person name="Uohara A."/>
            <person name="Ohji S."/>
            <person name="Ichikawa N."/>
        </authorList>
    </citation>
    <scope>NUCLEOTIDE SEQUENCE [LARGE SCALE GENOMIC DNA]</scope>
    <source>
        <strain evidence="2 3">NBRC 14943</strain>
    </source>
</reference>
<dbReference type="Proteomes" id="UP000321245">
    <property type="component" value="Unassembled WGS sequence"/>
</dbReference>
<evidence type="ECO:0000256" key="1">
    <source>
        <dbReference type="SAM" id="Phobius"/>
    </source>
</evidence>
<keyword evidence="1" id="KW-0472">Membrane</keyword>
<protein>
    <recommendedName>
        <fullName evidence="4">FUSC family protein</fullName>
    </recommendedName>
</protein>
<organism evidence="2 3">
    <name type="scientific">Empedobacter brevis NBRC 14943 = ATCC 43319</name>
    <dbReference type="NCBI Taxonomy" id="1218108"/>
    <lineage>
        <taxon>Bacteria</taxon>
        <taxon>Pseudomonadati</taxon>
        <taxon>Bacteroidota</taxon>
        <taxon>Flavobacteriia</taxon>
        <taxon>Flavobacteriales</taxon>
        <taxon>Weeksellaceae</taxon>
        <taxon>Empedobacter</taxon>
    </lineage>
</organism>